<name>T0GV62_9LEPT</name>
<organism evidence="1 2">
    <name type="scientific">Leptospira noguchii serovar Panama str. CZ214</name>
    <dbReference type="NCBI Taxonomy" id="1001595"/>
    <lineage>
        <taxon>Bacteria</taxon>
        <taxon>Pseudomonadati</taxon>
        <taxon>Spirochaetota</taxon>
        <taxon>Spirochaetia</taxon>
        <taxon>Leptospirales</taxon>
        <taxon>Leptospiraceae</taxon>
        <taxon>Leptospira</taxon>
    </lineage>
</organism>
<sequence length="284" mass="32551">MKINSDFIADLEIQFKNEMIEAGYKNVPESGDAIFISYFKLQHRLIDSVPRNILKSDIFQCPSDYLNGLHELEENIRQGANINSHQSSQLLDVKKNDPLLNDWGIYHLHLGLNSERNGFVQRTSPLLFAHFTYSTAFLIDVINHGNWSDNNLIETLQRNWPETIRHWEVKLQDIEEISASERDKIRKAGGLLFTKINGKIFAPPGGGYTTSGTSINAVMESDKFKSHIRDIEKEIISNAKIYEKAIRQKLGVKIQSIKLKLKFQLGNLYAIEENYNLTFNLGRV</sequence>
<reference evidence="1 2" key="1">
    <citation type="submission" date="2013-05" db="EMBL/GenBank/DDBJ databases">
        <authorList>
            <person name="Harkins D.M."/>
            <person name="Durkin A.S."/>
            <person name="Brinkac L.M."/>
            <person name="Haft D.H."/>
            <person name="Selengut J.D."/>
            <person name="Sanka R."/>
            <person name="DePew J."/>
            <person name="Purushe J."/>
            <person name="Hartskeerl R.A."/>
            <person name="Ahmed A."/>
            <person name="van der Linden H."/>
            <person name="Goris M.G.A."/>
            <person name="Vinetz J.M."/>
            <person name="Sutton G.G."/>
            <person name="Nierman W.C."/>
            <person name="Fouts D.E."/>
        </authorList>
    </citation>
    <scope>NUCLEOTIDE SEQUENCE [LARGE SCALE GENOMIC DNA]</scope>
    <source>
        <strain evidence="1 2">CZ214</strain>
    </source>
</reference>
<gene>
    <name evidence="1" type="ORF">LEP1GSC059_3391</name>
</gene>
<evidence type="ECO:0000313" key="1">
    <source>
        <dbReference type="EMBL" id="EQA72822.1"/>
    </source>
</evidence>
<evidence type="ECO:0000313" key="2">
    <source>
        <dbReference type="Proteomes" id="UP000015442"/>
    </source>
</evidence>
<comment type="caution">
    <text evidence="1">The sequence shown here is derived from an EMBL/GenBank/DDBJ whole genome shotgun (WGS) entry which is preliminary data.</text>
</comment>
<dbReference type="AlphaFoldDB" id="T0GV62"/>
<dbReference type="Proteomes" id="UP000015442">
    <property type="component" value="Unassembled WGS sequence"/>
</dbReference>
<accession>T0GV62</accession>
<dbReference type="RefSeq" id="WP_017214273.1">
    <property type="nucleotide sequence ID" value="NZ_AKWY02000013.1"/>
</dbReference>
<proteinExistence type="predicted"/>
<dbReference type="GeneID" id="23200969"/>
<dbReference type="EMBL" id="AKWY02000013">
    <property type="protein sequence ID" value="EQA72822.1"/>
    <property type="molecule type" value="Genomic_DNA"/>
</dbReference>
<protein>
    <submittedName>
        <fullName evidence="1">Uncharacterized protein</fullName>
    </submittedName>
</protein>